<keyword evidence="5" id="KW-1185">Reference proteome</keyword>
<name>A0A2T1KHA0_9GAMM</name>
<dbReference type="Proteomes" id="UP000238385">
    <property type="component" value="Unassembled WGS sequence"/>
</dbReference>
<comment type="caution">
    <text evidence="4">The sequence shown here is derived from an EMBL/GenBank/DDBJ whole genome shotgun (WGS) entry which is preliminary data.</text>
</comment>
<keyword evidence="1" id="KW-0175">Coiled coil</keyword>
<feature type="compositionally biased region" description="Basic and acidic residues" evidence="2">
    <location>
        <begin position="704"/>
        <end position="714"/>
    </location>
</feature>
<feature type="region of interest" description="Disordered" evidence="2">
    <location>
        <begin position="816"/>
        <end position="835"/>
    </location>
</feature>
<reference evidence="4 5" key="1">
    <citation type="submission" date="2018-03" db="EMBL/GenBank/DDBJ databases">
        <title>Marinobacter brunus sp. nov., a marine bacterium of Gamma-proteobacteria isolated from the surface seawater of the South China Sea.</title>
        <authorList>
            <person name="Cheng H."/>
            <person name="Wu Y.-H."/>
            <person name="Xamxidin M."/>
            <person name="Xu X.-W."/>
        </authorList>
    </citation>
    <scope>NUCLEOTIDE SEQUENCE [LARGE SCALE GENOMIC DNA]</scope>
    <source>
        <strain evidence="4 5">JCM 30472</strain>
    </source>
</reference>
<feature type="region of interest" description="Disordered" evidence="2">
    <location>
        <begin position="694"/>
        <end position="716"/>
    </location>
</feature>
<dbReference type="RefSeq" id="WP_106671525.1">
    <property type="nucleotide sequence ID" value="NZ_BMFE01000001.1"/>
</dbReference>
<feature type="transmembrane region" description="Helical" evidence="3">
    <location>
        <begin position="1121"/>
        <end position="1139"/>
    </location>
</feature>
<evidence type="ECO:0000313" key="5">
    <source>
        <dbReference type="Proteomes" id="UP000238385"/>
    </source>
</evidence>
<organism evidence="4 5">
    <name type="scientific">Marinobacter halophilus</name>
    <dbReference type="NCBI Taxonomy" id="1323740"/>
    <lineage>
        <taxon>Bacteria</taxon>
        <taxon>Pseudomonadati</taxon>
        <taxon>Pseudomonadota</taxon>
        <taxon>Gammaproteobacteria</taxon>
        <taxon>Pseudomonadales</taxon>
        <taxon>Marinobacteraceae</taxon>
        <taxon>Marinobacter</taxon>
    </lineage>
</organism>
<accession>A0A2T1KHA0</accession>
<sequence length="1372" mass="152442">MSENNSNQVTGSCGPACEGESLIIEVMGKDHPEGHSFRIFDETNAEQQEGLENRAVVEELEGSVLHVWPWQREPNRNLWLEIAADKGDPVRVPFLQSATVVNRETERQRHVILPIIPTTLVSGVTLKRDNPAHHVMSRPGFIYLFHEGKLWRELEVRIGEQGVTRYHDVALQNYRQADGKFEPGYRAVTGTALSEIWVPARVDGRWISIHAAYSESQWPGARVNYLQGKPLARVDRCSTVNMELAEPKHSDGDTLTVNTSFTNAFLASDLAPQRSRNPSTEWQFDRPENYLLDLKGDYAASAAQEAIGVHQRQEYPDPDDPVHEDERPEMTALAKCLHQTLKEVEAADEATRDNEGLGILDWPENTQTVEDCVKDARDRLIGAIRLDDPVGKLRYLQQRRQVAGWFSNAAVRRAKARPYFDSALLMNAAVVPSNIGGRLNPLHKYMSEINGEGRRELERSIAASERKLAVEYGTNLQADLLDLLRRSWAQHSLVDLFTHDGYDYAGAFHFLASLIQEVVMEPEECDVLAAKVDGPRDGAGKEWLRRLCSAGHSELLYSLLFPRFRIEDLEQPYVLPSEPDENSGDGQFRASELASLEAADLPETELVKTRDGLELAAAAEAGVFLTAFASSLRTGAQTLLSIHGNMWGTIQSASQPLISGNQQLKDIDAQLKSMKTEMDRLSQERVDAEKANADARANAVDEQNEGRRQAEQARQRAQANLGRIAAQESEVDLRLKNLAAQRQRLLKNVIKAQMRLYAGSIQQLRASMPFLMGNVRLERLSKAAQKGYLVIGIMGMEEISEEGLFVQMFGDITEQGEGGAHPRASTNRRRARAQGLPSDKAEDVLVLVVPENEQMARILRHLGAAQRQYSGALKELGIWERYAAQSSNLSAAATAVVARRVADAEAKLERALSHFERVDGNLQAANDAFDDLEVNRGTLRAEVRKLEETVTKTENRRLYRVLNSPLLPAAVMLMELHNVRGGNAAFDQNVRAMGLSNALARSASAYYDLAYASVILTERFLQNVVIVERVSSQFMSRNLATPFFKALEKIVGGSLTPGKLLGGLGGMLMAFDYSQEANYLSRMGNTGAAVGASIAAAGGLAFAFASVAGSAGLLFLGPAGWLALGVTLAISGTAVMAWFSEEPVEIWMRHGPFGSMAEKPFLKEPQEAYYRLASLLMGVNVVIEPNPLRRLALRGELVEQDEHRLAALQEANTRLRVESAFPGLFKGAEMVAVKPHLQLVETKSERGYLLGVSDMSRTTVTPFAKPELKNHVLLEEEFDGGTYVYLKTPVTRSAESQRWLGSADLIETWTYHWNVRIQLQIQTKEGEAPMVFPAPDPEDPLVYNTDDPNHTEPDFSKKGRPFWYDEQVRYYG</sequence>
<dbReference type="OrthoDB" id="5406083at2"/>
<gene>
    <name evidence="4" type="ORF">C7H08_09800</name>
</gene>
<dbReference type="CDD" id="cd20705">
    <property type="entry name" value="MIX_I"/>
    <property type="match status" value="1"/>
</dbReference>
<keyword evidence="3" id="KW-0472">Membrane</keyword>
<evidence type="ECO:0000256" key="1">
    <source>
        <dbReference type="SAM" id="Coils"/>
    </source>
</evidence>
<feature type="coiled-coil region" evidence="1">
    <location>
        <begin position="922"/>
        <end position="956"/>
    </location>
</feature>
<keyword evidence="3" id="KW-1133">Transmembrane helix</keyword>
<dbReference type="EMBL" id="PXNN01000011">
    <property type="protein sequence ID" value="PSF08932.1"/>
    <property type="molecule type" value="Genomic_DNA"/>
</dbReference>
<evidence type="ECO:0000256" key="2">
    <source>
        <dbReference type="SAM" id="MobiDB-lite"/>
    </source>
</evidence>
<protein>
    <submittedName>
        <fullName evidence="4">Uncharacterized protein</fullName>
    </submittedName>
</protein>
<evidence type="ECO:0000256" key="3">
    <source>
        <dbReference type="SAM" id="Phobius"/>
    </source>
</evidence>
<proteinExistence type="predicted"/>
<feature type="transmembrane region" description="Helical" evidence="3">
    <location>
        <begin position="1092"/>
        <end position="1115"/>
    </location>
</feature>
<keyword evidence="3" id="KW-0812">Transmembrane</keyword>
<evidence type="ECO:0000313" key="4">
    <source>
        <dbReference type="EMBL" id="PSF08932.1"/>
    </source>
</evidence>